<feature type="compositionally biased region" description="Basic and acidic residues" evidence="1">
    <location>
        <begin position="7"/>
        <end position="22"/>
    </location>
</feature>
<feature type="region of interest" description="Disordered" evidence="1">
    <location>
        <begin position="1"/>
        <end position="22"/>
    </location>
</feature>
<sequence length="62" mass="6826">MKAARVWPDEHSLDPPSHCERRPRVMAGPQRVIVVGAGIAGLSAAFRLQQQGHQVLVLERSD</sequence>
<evidence type="ECO:0000256" key="1">
    <source>
        <dbReference type="SAM" id="MobiDB-lite"/>
    </source>
</evidence>
<protein>
    <submittedName>
        <fullName evidence="3">FAD-dependent oxidoreductase</fullName>
    </submittedName>
</protein>
<accession>A0ABV9U067</accession>
<reference evidence="4" key="1">
    <citation type="journal article" date="2019" name="Int. J. Syst. Evol. Microbiol.">
        <title>The Global Catalogue of Microorganisms (GCM) 10K type strain sequencing project: providing services to taxonomists for standard genome sequencing and annotation.</title>
        <authorList>
            <consortium name="The Broad Institute Genomics Platform"/>
            <consortium name="The Broad Institute Genome Sequencing Center for Infectious Disease"/>
            <person name="Wu L."/>
            <person name="Ma J."/>
        </authorList>
    </citation>
    <scope>NUCLEOTIDE SEQUENCE [LARGE SCALE GENOMIC DNA]</scope>
    <source>
        <strain evidence="4">KLKA75</strain>
    </source>
</reference>
<organism evidence="3 4">
    <name type="scientific">Actinomadura gamaensis</name>
    <dbReference type="NCBI Taxonomy" id="1763541"/>
    <lineage>
        <taxon>Bacteria</taxon>
        <taxon>Bacillati</taxon>
        <taxon>Actinomycetota</taxon>
        <taxon>Actinomycetes</taxon>
        <taxon>Streptosporangiales</taxon>
        <taxon>Thermomonosporaceae</taxon>
        <taxon>Actinomadura</taxon>
    </lineage>
</organism>
<proteinExistence type="predicted"/>
<evidence type="ECO:0000313" key="3">
    <source>
        <dbReference type="EMBL" id="MFC4909164.1"/>
    </source>
</evidence>
<evidence type="ECO:0000259" key="2">
    <source>
        <dbReference type="Pfam" id="PF01266"/>
    </source>
</evidence>
<keyword evidence="4" id="KW-1185">Reference proteome</keyword>
<name>A0ABV9U067_9ACTN</name>
<dbReference type="Gene3D" id="3.50.50.60">
    <property type="entry name" value="FAD/NAD(P)-binding domain"/>
    <property type="match status" value="1"/>
</dbReference>
<comment type="caution">
    <text evidence="3">The sequence shown here is derived from an EMBL/GenBank/DDBJ whole genome shotgun (WGS) entry which is preliminary data.</text>
</comment>
<dbReference type="InterPro" id="IPR006076">
    <property type="entry name" value="FAD-dep_OxRdtase"/>
</dbReference>
<dbReference type="Proteomes" id="UP001595872">
    <property type="component" value="Unassembled WGS sequence"/>
</dbReference>
<gene>
    <name evidence="3" type="ORF">ACFPCY_17715</name>
</gene>
<dbReference type="EMBL" id="JBHSIT010000005">
    <property type="protein sequence ID" value="MFC4909164.1"/>
    <property type="molecule type" value="Genomic_DNA"/>
</dbReference>
<dbReference type="InterPro" id="IPR036188">
    <property type="entry name" value="FAD/NAD-bd_sf"/>
</dbReference>
<dbReference type="Pfam" id="PF01266">
    <property type="entry name" value="DAO"/>
    <property type="match status" value="1"/>
</dbReference>
<dbReference type="SUPFAM" id="SSF51905">
    <property type="entry name" value="FAD/NAD(P)-binding domain"/>
    <property type="match status" value="1"/>
</dbReference>
<evidence type="ECO:0000313" key="4">
    <source>
        <dbReference type="Proteomes" id="UP001595872"/>
    </source>
</evidence>
<feature type="domain" description="FAD dependent oxidoreductase" evidence="2">
    <location>
        <begin position="31"/>
        <end position="61"/>
    </location>
</feature>
<dbReference type="RefSeq" id="WP_378256472.1">
    <property type="nucleotide sequence ID" value="NZ_JBHSIT010000005.1"/>
</dbReference>